<dbReference type="EMBL" id="NHNI01000001">
    <property type="protein sequence ID" value="OZY87549.1"/>
    <property type="molecule type" value="Genomic_DNA"/>
</dbReference>
<protein>
    <submittedName>
        <fullName evidence="10">ABC transporter permease</fullName>
    </submittedName>
</protein>
<evidence type="ECO:0000313" key="11">
    <source>
        <dbReference type="Proteomes" id="UP000216101"/>
    </source>
</evidence>
<dbReference type="AlphaFoldDB" id="A0A266QDV6"/>
<dbReference type="Pfam" id="PF12704">
    <property type="entry name" value="MacB_PCD"/>
    <property type="match status" value="1"/>
</dbReference>
<feature type="transmembrane region" description="Helical" evidence="7">
    <location>
        <begin position="322"/>
        <end position="355"/>
    </location>
</feature>
<dbReference type="Pfam" id="PF02687">
    <property type="entry name" value="FtsX"/>
    <property type="match status" value="1"/>
</dbReference>
<feature type="domain" description="MacB-like periplasmic core" evidence="9">
    <location>
        <begin position="19"/>
        <end position="241"/>
    </location>
</feature>
<dbReference type="InterPro" id="IPR025857">
    <property type="entry name" value="MacB_PCD"/>
</dbReference>
<dbReference type="PANTHER" id="PTHR30572:SF4">
    <property type="entry name" value="ABC TRANSPORTER PERMEASE YTRF"/>
    <property type="match status" value="1"/>
</dbReference>
<dbReference type="PANTHER" id="PTHR30572">
    <property type="entry name" value="MEMBRANE COMPONENT OF TRANSPORTER-RELATED"/>
    <property type="match status" value="1"/>
</dbReference>
<feature type="transmembrane region" description="Helical" evidence="7">
    <location>
        <begin position="375"/>
        <end position="395"/>
    </location>
</feature>
<keyword evidence="3 7" id="KW-0812">Transmembrane</keyword>
<keyword evidence="2" id="KW-1003">Cell membrane</keyword>
<feature type="domain" description="ABC3 transporter permease C-terminal" evidence="8">
    <location>
        <begin position="283"/>
        <end position="403"/>
    </location>
</feature>
<accession>A0A266QDV6</accession>
<comment type="similarity">
    <text evidence="6">Belongs to the ABC-4 integral membrane protein family.</text>
</comment>
<evidence type="ECO:0000259" key="9">
    <source>
        <dbReference type="Pfam" id="PF12704"/>
    </source>
</evidence>
<keyword evidence="4 7" id="KW-1133">Transmembrane helix</keyword>
<comment type="subcellular location">
    <subcellularLocation>
        <location evidence="1">Cell membrane</location>
        <topology evidence="1">Multi-pass membrane protein</topology>
    </subcellularLocation>
</comment>
<evidence type="ECO:0000256" key="4">
    <source>
        <dbReference type="ARBA" id="ARBA00022989"/>
    </source>
</evidence>
<comment type="caution">
    <text evidence="10">The sequence shown here is derived from an EMBL/GenBank/DDBJ whole genome shotgun (WGS) entry which is preliminary data.</text>
</comment>
<evidence type="ECO:0000256" key="7">
    <source>
        <dbReference type="SAM" id="Phobius"/>
    </source>
</evidence>
<evidence type="ECO:0000256" key="6">
    <source>
        <dbReference type="ARBA" id="ARBA00038076"/>
    </source>
</evidence>
<evidence type="ECO:0000256" key="2">
    <source>
        <dbReference type="ARBA" id="ARBA00022475"/>
    </source>
</evidence>
<evidence type="ECO:0000259" key="8">
    <source>
        <dbReference type="Pfam" id="PF02687"/>
    </source>
</evidence>
<feature type="transmembrane region" description="Helical" evidence="7">
    <location>
        <begin position="280"/>
        <end position="301"/>
    </location>
</feature>
<dbReference type="Proteomes" id="UP000216101">
    <property type="component" value="Unassembled WGS sequence"/>
</dbReference>
<dbReference type="GO" id="GO:0005886">
    <property type="term" value="C:plasma membrane"/>
    <property type="evidence" value="ECO:0007669"/>
    <property type="project" value="UniProtKB-SubCell"/>
</dbReference>
<evidence type="ECO:0000256" key="5">
    <source>
        <dbReference type="ARBA" id="ARBA00023136"/>
    </source>
</evidence>
<dbReference type="RefSeq" id="WP_078044650.1">
    <property type="nucleotide sequence ID" value="NZ_NHNI01000001.1"/>
</dbReference>
<keyword evidence="5 7" id="KW-0472">Membrane</keyword>
<evidence type="ECO:0000256" key="3">
    <source>
        <dbReference type="ARBA" id="ARBA00022692"/>
    </source>
</evidence>
<dbReference type="GO" id="GO:0022857">
    <property type="term" value="F:transmembrane transporter activity"/>
    <property type="evidence" value="ECO:0007669"/>
    <property type="project" value="TreeGrafter"/>
</dbReference>
<dbReference type="STRING" id="1209072.GCA_000766945_01950"/>
<evidence type="ECO:0000313" key="10">
    <source>
        <dbReference type="EMBL" id="OZY87549.1"/>
    </source>
</evidence>
<reference evidence="11" key="1">
    <citation type="submission" date="2017-05" db="EMBL/GenBank/DDBJ databases">
        <authorList>
            <person name="Barney B.M."/>
        </authorList>
    </citation>
    <scope>NUCLEOTIDE SEQUENCE [LARGE SCALE GENOMIC DNA]</scope>
    <source>
        <strain evidence="11">PSBB022</strain>
    </source>
</reference>
<dbReference type="InterPro" id="IPR003838">
    <property type="entry name" value="ABC3_permease_C"/>
</dbReference>
<feature type="transmembrane region" description="Helical" evidence="7">
    <location>
        <begin position="20"/>
        <end position="39"/>
    </location>
</feature>
<gene>
    <name evidence="10" type="ORF">CBP51_11430</name>
</gene>
<proteinExistence type="inferred from homology"/>
<keyword evidence="11" id="KW-1185">Reference proteome</keyword>
<dbReference type="InterPro" id="IPR050250">
    <property type="entry name" value="Macrolide_Exporter_MacB"/>
</dbReference>
<evidence type="ECO:0000256" key="1">
    <source>
        <dbReference type="ARBA" id="ARBA00004651"/>
    </source>
</evidence>
<name>A0A266QDV6_9GAMM</name>
<sequence>MFDGLQEILYTLRQNKLRTALTAFGVFWGIFMLILLLGAGRGMQNGVYSDFGSDVLDFVVVYTGSTSVAYNGRGVGRYIELTKDDITAIKQKVPGVRFISAENQRGGISIVHEKKNGAFDVHGVPDDYFNIKESIPFNLGRKVNPLDDQQMRKIAVIGTVVSERLFGKDADPIGKDIRVNGVMMKIVGVFYDKGNRGRDSERIYIPQTTFQKMFATSDKVGSIWLRPKEGVDGFAMEEAVIKLLQQRHQVSPEDKRAIRSFNMAEPAKMVNGLFIAINGFIWFVGLGTLMAGIVGVSNIMIITVKERTREIGIRKALGATPFGIVSTLLMESILVTTIAGYAGLALGVGLLELVAFGLRSAGANLPFFQNPEVNFQVAITAIILLVLIGALAGLVPALKAARIMPIEAMRAD</sequence>
<organism evidence="10 11">
    <name type="scientific">Cellvibrio mixtus</name>
    <dbReference type="NCBI Taxonomy" id="39650"/>
    <lineage>
        <taxon>Bacteria</taxon>
        <taxon>Pseudomonadati</taxon>
        <taxon>Pseudomonadota</taxon>
        <taxon>Gammaproteobacteria</taxon>
        <taxon>Cellvibrionales</taxon>
        <taxon>Cellvibrionaceae</taxon>
        <taxon>Cellvibrio</taxon>
    </lineage>
</organism>